<accession>A0A9N9NMU5</accession>
<comment type="caution">
    <text evidence="1">The sequence shown here is derived from an EMBL/GenBank/DDBJ whole genome shotgun (WGS) entry which is preliminary data.</text>
</comment>
<evidence type="ECO:0000313" key="1">
    <source>
        <dbReference type="EMBL" id="CAG8752796.1"/>
    </source>
</evidence>
<evidence type="ECO:0000313" key="2">
    <source>
        <dbReference type="Proteomes" id="UP000789405"/>
    </source>
</evidence>
<dbReference type="EMBL" id="CAJVPY010015620">
    <property type="protein sequence ID" value="CAG8752796.1"/>
    <property type="molecule type" value="Genomic_DNA"/>
</dbReference>
<dbReference type="AlphaFoldDB" id="A0A9N9NMU5"/>
<reference evidence="1" key="1">
    <citation type="submission" date="2021-06" db="EMBL/GenBank/DDBJ databases">
        <authorList>
            <person name="Kallberg Y."/>
            <person name="Tangrot J."/>
            <person name="Rosling A."/>
        </authorList>
    </citation>
    <scope>NUCLEOTIDE SEQUENCE</scope>
    <source>
        <strain evidence="1">MA453B</strain>
    </source>
</reference>
<organism evidence="1 2">
    <name type="scientific">Dentiscutata erythropus</name>
    <dbReference type="NCBI Taxonomy" id="1348616"/>
    <lineage>
        <taxon>Eukaryota</taxon>
        <taxon>Fungi</taxon>
        <taxon>Fungi incertae sedis</taxon>
        <taxon>Mucoromycota</taxon>
        <taxon>Glomeromycotina</taxon>
        <taxon>Glomeromycetes</taxon>
        <taxon>Diversisporales</taxon>
        <taxon>Gigasporaceae</taxon>
        <taxon>Dentiscutata</taxon>
    </lineage>
</organism>
<dbReference type="Proteomes" id="UP000789405">
    <property type="component" value="Unassembled WGS sequence"/>
</dbReference>
<keyword evidence="2" id="KW-1185">Reference proteome</keyword>
<gene>
    <name evidence="1" type="ORF">DERYTH_LOCUS17058</name>
</gene>
<protein>
    <submittedName>
        <fullName evidence="1">772_t:CDS:1</fullName>
    </submittedName>
</protein>
<dbReference type="SUPFAM" id="SSF140996">
    <property type="entry name" value="Hermes dimerisation domain"/>
    <property type="match status" value="1"/>
</dbReference>
<sequence>MSSFFLQKEDSGLSDRQINLINNALIKAFVVCGIPFSVIENPFFIDFLQSLCPSYQPPSRKVLANKLLNQEHSKIIIKCSHTSDFLVDKIEYVINEIGNDKFAAIVFDNASNIKLA</sequence>
<name>A0A9N9NMU5_9GLOM</name>
<proteinExistence type="predicted"/>
<dbReference type="OrthoDB" id="2636571at2759"/>